<evidence type="ECO:0000313" key="3">
    <source>
        <dbReference type="Proteomes" id="UP000007148"/>
    </source>
</evidence>
<keyword evidence="1" id="KW-0812">Transmembrane</keyword>
<dbReference type="InParanoid" id="G4TP62"/>
<feature type="transmembrane region" description="Helical" evidence="1">
    <location>
        <begin position="128"/>
        <end position="149"/>
    </location>
</feature>
<reference evidence="2 3" key="1">
    <citation type="journal article" date="2011" name="PLoS Pathog.">
        <title>Endophytic Life Strategies Decoded by Genome and Transcriptome Analyses of the Mutualistic Root Symbiont Piriformospora indica.</title>
        <authorList>
            <person name="Zuccaro A."/>
            <person name="Lahrmann U."/>
            <person name="Guldener U."/>
            <person name="Langen G."/>
            <person name="Pfiffi S."/>
            <person name="Biedenkopf D."/>
            <person name="Wong P."/>
            <person name="Samans B."/>
            <person name="Grimm C."/>
            <person name="Basiewicz M."/>
            <person name="Murat C."/>
            <person name="Martin F."/>
            <person name="Kogel K.H."/>
        </authorList>
    </citation>
    <scope>NUCLEOTIDE SEQUENCE [LARGE SCALE GENOMIC DNA]</scope>
    <source>
        <strain evidence="2 3">DSM 11827</strain>
    </source>
</reference>
<evidence type="ECO:0000313" key="2">
    <source>
        <dbReference type="EMBL" id="CCA73109.1"/>
    </source>
</evidence>
<dbReference type="OrthoDB" id="3251775at2759"/>
<keyword evidence="3" id="KW-1185">Reference proteome</keyword>
<name>G4TP62_SERID</name>
<dbReference type="Proteomes" id="UP000007148">
    <property type="component" value="Unassembled WGS sequence"/>
</dbReference>
<protein>
    <submittedName>
        <fullName evidence="2">Uncharacterized protein</fullName>
    </submittedName>
</protein>
<dbReference type="AlphaFoldDB" id="G4TP62"/>
<keyword evidence="1" id="KW-1133">Transmembrane helix</keyword>
<gene>
    <name evidence="2" type="ORF">PIIN_07063</name>
</gene>
<organism evidence="2 3">
    <name type="scientific">Serendipita indica (strain DSM 11827)</name>
    <name type="common">Root endophyte fungus</name>
    <name type="synonym">Piriformospora indica</name>
    <dbReference type="NCBI Taxonomy" id="1109443"/>
    <lineage>
        <taxon>Eukaryota</taxon>
        <taxon>Fungi</taxon>
        <taxon>Dikarya</taxon>
        <taxon>Basidiomycota</taxon>
        <taxon>Agaricomycotina</taxon>
        <taxon>Agaricomycetes</taxon>
        <taxon>Sebacinales</taxon>
        <taxon>Serendipitaceae</taxon>
        <taxon>Serendipita</taxon>
    </lineage>
</organism>
<evidence type="ECO:0000256" key="1">
    <source>
        <dbReference type="SAM" id="Phobius"/>
    </source>
</evidence>
<proteinExistence type="predicted"/>
<keyword evidence="1" id="KW-0472">Membrane</keyword>
<feature type="transmembrane region" description="Helical" evidence="1">
    <location>
        <begin position="60"/>
        <end position="81"/>
    </location>
</feature>
<accession>G4TP62</accession>
<comment type="caution">
    <text evidence="2">The sequence shown here is derived from an EMBL/GenBank/DDBJ whole genome shotgun (WGS) entry which is preliminary data.</text>
</comment>
<dbReference type="HOGENOM" id="CLU_1235446_0_0_1"/>
<feature type="transmembrane region" description="Helical" evidence="1">
    <location>
        <begin position="102"/>
        <end position="122"/>
    </location>
</feature>
<feature type="transmembrane region" description="Helical" evidence="1">
    <location>
        <begin position="12"/>
        <end position="33"/>
    </location>
</feature>
<sequence length="225" mass="25695">MALYRRRRPVVWFIGLFYSLSYITAFTLIVYLLEKYHGTIYYSQEVRSCTAVWASKPVAAIFYAPMAFETFLFSLTVWSAWRDTKGMLGSSSTPFLIVFYRDGAAFFLVVTGLRAWNIWIYVTQTPDSYNMGTPLMWAITVILTTRLYMNLVQLARKPPLTVLTSGQEVGPSIDIAMQPRRNMFRSTMSHEYGHHLISTEVGTGYLNSTLDAIHVQDNPPSGIRK</sequence>
<dbReference type="EMBL" id="CAFZ01000202">
    <property type="protein sequence ID" value="CCA73109.1"/>
    <property type="molecule type" value="Genomic_DNA"/>
</dbReference>